<name>A0A4D9CRC7_9STRA</name>
<dbReference type="EMBL" id="SDOX01000159">
    <property type="protein sequence ID" value="TFJ80597.1"/>
    <property type="molecule type" value="Genomic_DNA"/>
</dbReference>
<dbReference type="InterPro" id="IPR002018">
    <property type="entry name" value="CarbesteraseB"/>
</dbReference>
<dbReference type="SUPFAM" id="SSF53474">
    <property type="entry name" value="alpha/beta-Hydrolases"/>
    <property type="match status" value="1"/>
</dbReference>
<dbReference type="PROSITE" id="PS00122">
    <property type="entry name" value="CARBOXYLESTERASE_B_1"/>
    <property type="match status" value="1"/>
</dbReference>
<dbReference type="InterPro" id="IPR019826">
    <property type="entry name" value="Carboxylesterase_B_AS"/>
</dbReference>
<dbReference type="Gene3D" id="3.40.50.1820">
    <property type="entry name" value="alpha/beta hydrolase"/>
    <property type="match status" value="1"/>
</dbReference>
<comment type="caution">
    <text evidence="5">The sequence shown here is derived from an EMBL/GenBank/DDBJ whole genome shotgun (WGS) entry which is preliminary data.</text>
</comment>
<keyword evidence="6" id="KW-1185">Reference proteome</keyword>
<sequence length="623" mass="68677">MGLLKLFHFVKEDEPVIVRTKQGRVEGRKRKDTGVCVFRGIPFAAPPTGSRRFRKPEPYPAWEGVKLCEDFGKTAVQGLSIIVLAFLPKFLAALAWGCLWLTNSNPIYNLNPKRPMALPRSCSEEECLNLTVETPFLPLEGELREDHEDDGSEGRETRLLPVMVWIHGGAFQLGANSQFVYQPPESFLARKGVVVVTINYRLGILGFLKVEGGDYNCGMWDQVAALQWVQENIAAFGGDPGNVTIFGESAGGMSCGFLSATDFAGRLFHRVILQSGSIQTGLSREEAGWLAAEGARALDIFKCSLETMGDIPAPTLLAAQNLVIRGKKCGIMPFQPVVDGDLLKDRIIDKWRAGVARNLDFLISYTRHEELLFLKLFPANYTSETEQKLQKRVTFSLSPPVMDVPDFEAAAQKVVAEIKAWEGGCTPPSHADYWTYKAVDFNSVLKFAIPSHIAAETLTKAPGRAKKVYLCRFDMHSPTMNGACHAIDLAYVFGSVKPVSGGLCPADIPSNARVSAAVISAWTNFARTGDPNFQSGEEKKYLDIADAGSESTVLPDWPHLTANAPHQVMILDVPLSACRIQEVDLHLTFPELWKIVLENARALWFHRPPPSGSKTERAMQSNL</sequence>
<dbReference type="InterPro" id="IPR050309">
    <property type="entry name" value="Type-B_Carboxylest/Lipase"/>
</dbReference>
<evidence type="ECO:0000256" key="2">
    <source>
        <dbReference type="ARBA" id="ARBA00022801"/>
    </source>
</evidence>
<dbReference type="Pfam" id="PF00135">
    <property type="entry name" value="COesterase"/>
    <property type="match status" value="1"/>
</dbReference>
<dbReference type="InterPro" id="IPR029058">
    <property type="entry name" value="AB_hydrolase_fold"/>
</dbReference>
<dbReference type="EC" id="3.1.1.-" evidence="3"/>
<feature type="domain" description="Carboxylesterase type B" evidence="4">
    <location>
        <begin position="16"/>
        <end position="563"/>
    </location>
</feature>
<keyword evidence="2 3" id="KW-0378">Hydrolase</keyword>
<evidence type="ECO:0000259" key="4">
    <source>
        <dbReference type="Pfam" id="PF00135"/>
    </source>
</evidence>
<dbReference type="SMR" id="A0A4D9CRC7"/>
<dbReference type="PANTHER" id="PTHR11559">
    <property type="entry name" value="CARBOXYLESTERASE"/>
    <property type="match status" value="1"/>
</dbReference>
<dbReference type="Proteomes" id="UP000355283">
    <property type="component" value="Unassembled WGS sequence"/>
</dbReference>
<dbReference type="GO" id="GO:0016787">
    <property type="term" value="F:hydrolase activity"/>
    <property type="evidence" value="ECO:0007669"/>
    <property type="project" value="UniProtKB-KW"/>
</dbReference>
<gene>
    <name evidence="5" type="ORF">NSK_008023</name>
</gene>
<dbReference type="OrthoDB" id="408631at2759"/>
<evidence type="ECO:0000256" key="3">
    <source>
        <dbReference type="RuleBase" id="RU361235"/>
    </source>
</evidence>
<evidence type="ECO:0000313" key="5">
    <source>
        <dbReference type="EMBL" id="TFJ80597.1"/>
    </source>
</evidence>
<proteinExistence type="inferred from homology"/>
<dbReference type="AlphaFoldDB" id="A0A4D9CRC7"/>
<evidence type="ECO:0000313" key="6">
    <source>
        <dbReference type="Proteomes" id="UP000355283"/>
    </source>
</evidence>
<organism evidence="5 6">
    <name type="scientific">Nannochloropsis salina CCMP1776</name>
    <dbReference type="NCBI Taxonomy" id="1027361"/>
    <lineage>
        <taxon>Eukaryota</taxon>
        <taxon>Sar</taxon>
        <taxon>Stramenopiles</taxon>
        <taxon>Ochrophyta</taxon>
        <taxon>Eustigmatophyceae</taxon>
        <taxon>Eustigmatales</taxon>
        <taxon>Monodopsidaceae</taxon>
        <taxon>Microchloropsis</taxon>
        <taxon>Microchloropsis salina</taxon>
    </lineage>
</organism>
<accession>A0A4D9CRC7</accession>
<evidence type="ECO:0000256" key="1">
    <source>
        <dbReference type="ARBA" id="ARBA00005964"/>
    </source>
</evidence>
<comment type="similarity">
    <text evidence="1 3">Belongs to the type-B carboxylesterase/lipase family.</text>
</comment>
<reference evidence="5 6" key="1">
    <citation type="submission" date="2019-01" db="EMBL/GenBank/DDBJ databases">
        <title>Nuclear Genome Assembly of the Microalgal Biofuel strain Nannochloropsis salina CCMP1776.</title>
        <authorList>
            <person name="Hovde B."/>
        </authorList>
    </citation>
    <scope>NUCLEOTIDE SEQUENCE [LARGE SCALE GENOMIC DNA]</scope>
    <source>
        <strain evidence="5 6">CCMP1776</strain>
    </source>
</reference>
<protein>
    <recommendedName>
        <fullName evidence="3">Carboxylic ester hydrolase</fullName>
        <ecNumber evidence="3">3.1.1.-</ecNumber>
    </recommendedName>
</protein>